<organism evidence="1 2">
    <name type="scientific">Martelella lutilitoris</name>
    <dbReference type="NCBI Taxonomy" id="2583532"/>
    <lineage>
        <taxon>Bacteria</taxon>
        <taxon>Pseudomonadati</taxon>
        <taxon>Pseudomonadota</taxon>
        <taxon>Alphaproteobacteria</taxon>
        <taxon>Hyphomicrobiales</taxon>
        <taxon>Aurantimonadaceae</taxon>
        <taxon>Martelella</taxon>
    </lineage>
</organism>
<dbReference type="Pfam" id="PF13384">
    <property type="entry name" value="HTH_23"/>
    <property type="match status" value="1"/>
</dbReference>
<dbReference type="KEGG" id="mlut:JET14_13420"/>
<evidence type="ECO:0000313" key="2">
    <source>
        <dbReference type="Proteomes" id="UP000596083"/>
    </source>
</evidence>
<dbReference type="RefSeq" id="WP_200334162.1">
    <property type="nucleotide sequence ID" value="NZ_CP066786.1"/>
</dbReference>
<accession>A0A7T7HHQ5</accession>
<proteinExistence type="predicted"/>
<dbReference type="AlphaFoldDB" id="A0A7T7HHQ5"/>
<dbReference type="EMBL" id="CP066786">
    <property type="protein sequence ID" value="QQM29323.1"/>
    <property type="molecule type" value="Genomic_DNA"/>
</dbReference>
<dbReference type="Proteomes" id="UP000596083">
    <property type="component" value="Chromosome"/>
</dbReference>
<protein>
    <submittedName>
        <fullName evidence="1">Helix-turn-helix domain-containing protein</fullName>
    </submittedName>
</protein>
<name>A0A7T7HHQ5_9HYPH</name>
<gene>
    <name evidence="1" type="ORF">JET14_13420</name>
</gene>
<sequence length="63" mass="7443">MKLIPFAGKEYRAPARIWTDDRLRLEALFRWREGWNTFEIATFLGVPEATIYNLNLSKKEKVA</sequence>
<reference evidence="1 2" key="1">
    <citation type="submission" date="2020-12" db="EMBL/GenBank/DDBJ databases">
        <authorList>
            <person name="Zheng R.K."/>
            <person name="Sun C.M."/>
        </authorList>
    </citation>
    <scope>NUCLEOTIDE SEQUENCE [LARGE SCALE GENOMIC DNA]</scope>
    <source>
        <strain evidence="1 2">ZRK001</strain>
    </source>
</reference>
<evidence type="ECO:0000313" key="1">
    <source>
        <dbReference type="EMBL" id="QQM29323.1"/>
    </source>
</evidence>